<sequence length="426" mass="47604">MLSRKDNDMLTQVGPGTPMGELFRRFWLPALLEEELPEPDGAPVRLRLLGEDLVAFRDTSGRVGLVDAYCAHRRAGLYYGRNEENGLRCVYHGWKFDVEGRCVDMPSEPHETNYKDRVRLTAYPTAIRGGVVWAYMGPKGTEGPLPEFEWSELPAAQRTATKRLQRCNWAQAVEGGIDSSHISFLHSRREGTDSGPRNPYHQSDRHPVFEVSESEAGLVIAARRNAEPGHYYWRVTQFLLPFYTMIPPVGAFKESSREPYDGHAWVPIDDHTTWTWSFSASPARPYSDQERETRGGRNGFWGPVDEAYLPLLSADNDYGIDREKQRHDNFTGITGIPNQDAAVQESMGAVVDRSKENLGHSDRGIVNFRRLMLRLAKALAAGEVPEAARRGDLYRVRSASVVLPAEVPVETGAAGLLKAAPAAADR</sequence>
<dbReference type="PANTHER" id="PTHR21266">
    <property type="entry name" value="IRON-SULFUR DOMAIN CONTAINING PROTEIN"/>
    <property type="match status" value="1"/>
</dbReference>
<keyword evidence="1" id="KW-0001">2Fe-2S</keyword>
<dbReference type="Proteomes" id="UP000292445">
    <property type="component" value="Unassembled WGS sequence"/>
</dbReference>
<dbReference type="GO" id="GO:0051537">
    <property type="term" value="F:2 iron, 2 sulfur cluster binding"/>
    <property type="evidence" value="ECO:0007669"/>
    <property type="project" value="UniProtKB-KW"/>
</dbReference>
<dbReference type="InterPro" id="IPR050584">
    <property type="entry name" value="Cholesterol_7-desaturase"/>
</dbReference>
<feature type="domain" description="Rieske" evidence="6">
    <location>
        <begin position="27"/>
        <end position="134"/>
    </location>
</feature>
<dbReference type="Gene3D" id="2.102.10.10">
    <property type="entry name" value="Rieske [2Fe-2S] iron-sulphur domain"/>
    <property type="match status" value="1"/>
</dbReference>
<dbReference type="InterPro" id="IPR015881">
    <property type="entry name" value="ARHD_Rieske_2Fe_2S"/>
</dbReference>
<dbReference type="InterPro" id="IPR017941">
    <property type="entry name" value="Rieske_2Fe-2S"/>
</dbReference>
<keyword evidence="8" id="KW-1185">Reference proteome</keyword>
<gene>
    <name evidence="7" type="ORF">EV675_5680</name>
</gene>
<dbReference type="PROSITE" id="PS00570">
    <property type="entry name" value="RING_HYDROXYL_ALPHA"/>
    <property type="match status" value="1"/>
</dbReference>
<dbReference type="RefSeq" id="WP_130362024.1">
    <property type="nucleotide sequence ID" value="NZ_SGXC01000004.1"/>
</dbReference>
<proteinExistence type="predicted"/>
<dbReference type="InterPro" id="IPR045623">
    <property type="entry name" value="LigXa_C"/>
</dbReference>
<dbReference type="GO" id="GO:0016491">
    <property type="term" value="F:oxidoreductase activity"/>
    <property type="evidence" value="ECO:0007669"/>
    <property type="project" value="UniProtKB-KW"/>
</dbReference>
<organism evidence="7 8">
    <name type="scientific">Pigmentiphaga kullae</name>
    <dbReference type="NCBI Taxonomy" id="151784"/>
    <lineage>
        <taxon>Bacteria</taxon>
        <taxon>Pseudomonadati</taxon>
        <taxon>Pseudomonadota</taxon>
        <taxon>Betaproteobacteria</taxon>
        <taxon>Burkholderiales</taxon>
        <taxon>Alcaligenaceae</taxon>
        <taxon>Pigmentiphaga</taxon>
    </lineage>
</organism>
<keyword evidence="2" id="KW-0479">Metal-binding</keyword>
<evidence type="ECO:0000256" key="5">
    <source>
        <dbReference type="ARBA" id="ARBA00023014"/>
    </source>
</evidence>
<evidence type="ECO:0000313" key="8">
    <source>
        <dbReference type="Proteomes" id="UP000292445"/>
    </source>
</evidence>
<dbReference type="PANTHER" id="PTHR21266:SF59">
    <property type="entry name" value="BLR4922 PROTEIN"/>
    <property type="match status" value="1"/>
</dbReference>
<dbReference type="Pfam" id="PF00355">
    <property type="entry name" value="Rieske"/>
    <property type="match status" value="1"/>
</dbReference>
<keyword evidence="3" id="KW-0560">Oxidoreductase</keyword>
<dbReference type="GO" id="GO:0005506">
    <property type="term" value="F:iron ion binding"/>
    <property type="evidence" value="ECO:0007669"/>
    <property type="project" value="InterPro"/>
</dbReference>
<dbReference type="CDD" id="cd08878">
    <property type="entry name" value="RHO_alpha_C_DMO-like"/>
    <property type="match status" value="1"/>
</dbReference>
<evidence type="ECO:0000313" key="7">
    <source>
        <dbReference type="EMBL" id="RZS76957.1"/>
    </source>
</evidence>
<dbReference type="OrthoDB" id="9769355at2"/>
<dbReference type="SUPFAM" id="SSF55961">
    <property type="entry name" value="Bet v1-like"/>
    <property type="match status" value="1"/>
</dbReference>
<dbReference type="SUPFAM" id="SSF50022">
    <property type="entry name" value="ISP domain"/>
    <property type="match status" value="1"/>
</dbReference>
<protein>
    <submittedName>
        <fullName evidence="7">Rieske-like 2Fe-2S protein</fullName>
    </submittedName>
</protein>
<evidence type="ECO:0000259" key="6">
    <source>
        <dbReference type="PROSITE" id="PS51296"/>
    </source>
</evidence>
<dbReference type="AlphaFoldDB" id="A0A4Q7N6J8"/>
<evidence type="ECO:0000256" key="4">
    <source>
        <dbReference type="ARBA" id="ARBA00023004"/>
    </source>
</evidence>
<name>A0A4Q7N6J8_9BURK</name>
<accession>A0A4Q7N6J8</accession>
<dbReference type="Gene3D" id="3.90.380.10">
    <property type="entry name" value="Naphthalene 1,2-dioxygenase Alpha Subunit, Chain A, domain 1"/>
    <property type="match status" value="1"/>
</dbReference>
<dbReference type="PROSITE" id="PS51296">
    <property type="entry name" value="RIESKE"/>
    <property type="match status" value="1"/>
</dbReference>
<comment type="caution">
    <text evidence="7">The sequence shown here is derived from an EMBL/GenBank/DDBJ whole genome shotgun (WGS) entry which is preliminary data.</text>
</comment>
<keyword evidence="4" id="KW-0408">Iron</keyword>
<reference evidence="7 8" key="1">
    <citation type="submission" date="2019-02" db="EMBL/GenBank/DDBJ databases">
        <title>Genomic Encyclopedia of Type Strains, Phase IV (KMG-IV): sequencing the most valuable type-strain genomes for metagenomic binning, comparative biology and taxonomic classification.</title>
        <authorList>
            <person name="Goeker M."/>
        </authorList>
    </citation>
    <scope>NUCLEOTIDE SEQUENCE [LARGE SCALE GENOMIC DNA]</scope>
    <source>
        <strain evidence="7 8">K24</strain>
    </source>
</reference>
<evidence type="ECO:0000256" key="3">
    <source>
        <dbReference type="ARBA" id="ARBA00023002"/>
    </source>
</evidence>
<evidence type="ECO:0000256" key="2">
    <source>
        <dbReference type="ARBA" id="ARBA00022723"/>
    </source>
</evidence>
<dbReference type="Pfam" id="PF19301">
    <property type="entry name" value="LigXa_C"/>
    <property type="match status" value="1"/>
</dbReference>
<dbReference type="InterPro" id="IPR036922">
    <property type="entry name" value="Rieske_2Fe-2S_sf"/>
</dbReference>
<dbReference type="EMBL" id="SGXC01000004">
    <property type="protein sequence ID" value="RZS76957.1"/>
    <property type="molecule type" value="Genomic_DNA"/>
</dbReference>
<keyword evidence="5" id="KW-0411">Iron-sulfur</keyword>
<evidence type="ECO:0000256" key="1">
    <source>
        <dbReference type="ARBA" id="ARBA00022714"/>
    </source>
</evidence>
<dbReference type="CDD" id="cd03479">
    <property type="entry name" value="Rieske_RO_Alpha_PhDO_like"/>
    <property type="match status" value="1"/>
</dbReference>